<dbReference type="InterPro" id="IPR013136">
    <property type="entry name" value="WSTF_Acf1_Cbp146"/>
</dbReference>
<dbReference type="PANTHER" id="PTHR46510:SF1">
    <property type="entry name" value="BROMODOMAIN ADJACENT TO ZINC FINGER DOMAIN PROTEIN 1A"/>
    <property type="match status" value="1"/>
</dbReference>
<dbReference type="GO" id="GO:0031445">
    <property type="term" value="P:regulation of heterochromatin formation"/>
    <property type="evidence" value="ECO:0007669"/>
    <property type="project" value="TreeGrafter"/>
</dbReference>
<evidence type="ECO:0000259" key="3">
    <source>
        <dbReference type="PROSITE" id="PS51136"/>
    </source>
</evidence>
<feature type="domain" description="WAC" evidence="3">
    <location>
        <begin position="22"/>
        <end position="128"/>
    </location>
</feature>
<name>A0A5B7EV47_PORTR</name>
<comment type="caution">
    <text evidence="4">The sequence shown here is derived from an EMBL/GenBank/DDBJ whole genome shotgun (WGS) entry which is preliminary data.</text>
</comment>
<feature type="compositionally biased region" description="Basic and acidic residues" evidence="2">
    <location>
        <begin position="349"/>
        <end position="360"/>
    </location>
</feature>
<dbReference type="Pfam" id="PF10537">
    <property type="entry name" value="WAC_Acf1_DNA_bd"/>
    <property type="match status" value="1"/>
</dbReference>
<dbReference type="EMBL" id="VSRR010004189">
    <property type="protein sequence ID" value="MPC38850.1"/>
    <property type="molecule type" value="Genomic_DNA"/>
</dbReference>
<keyword evidence="1" id="KW-0539">Nucleus</keyword>
<dbReference type="GO" id="GO:0003677">
    <property type="term" value="F:DNA binding"/>
    <property type="evidence" value="ECO:0007669"/>
    <property type="project" value="TreeGrafter"/>
</dbReference>
<keyword evidence="5" id="KW-1185">Reference proteome</keyword>
<comment type="subcellular location">
    <subcellularLocation>
        <location evidence="1">Nucleus</location>
    </subcellularLocation>
</comment>
<feature type="region of interest" description="Disordered" evidence="2">
    <location>
        <begin position="300"/>
        <end position="360"/>
    </location>
</feature>
<evidence type="ECO:0000313" key="5">
    <source>
        <dbReference type="Proteomes" id="UP000324222"/>
    </source>
</evidence>
<dbReference type="OrthoDB" id="332390at2759"/>
<gene>
    <name evidence="4" type="primary">Baz1a_1</name>
    <name evidence="4" type="ORF">E2C01_032366</name>
</gene>
<dbReference type="PANTHER" id="PTHR46510">
    <property type="entry name" value="BROMODOMAIN ADJACENT TO ZINC FINGER DOMAIN PROTEIN 1A"/>
    <property type="match status" value="1"/>
</dbReference>
<dbReference type="GO" id="GO:0006338">
    <property type="term" value="P:chromatin remodeling"/>
    <property type="evidence" value="ECO:0007669"/>
    <property type="project" value="InterPro"/>
</dbReference>
<dbReference type="Proteomes" id="UP000324222">
    <property type="component" value="Unassembled WGS sequence"/>
</dbReference>
<evidence type="ECO:0000313" key="4">
    <source>
        <dbReference type="EMBL" id="MPC38850.1"/>
    </source>
</evidence>
<sequence>MPLLHKRPFAKIAPPTNLQPSDKVFYCEMTGEVFTQYEEFWERLVLCNSMVWCCELTGRPNLTYLEALESESRARRCLANIPQLVRRPMLYLASLTRRGRFIDLNEDVFTFVRDRYFVGEDVEAIVHNHWYDCKVTKVILPTEEEIEKYLKYIEESDEEMEEEEDAKKVKGDDDVQVINEVTKTEKVEEDEVKVIKEVKTKEKKEEQEKKEEENYPPFATFKYEVIELEAWDYKEKKTHIVGWEQIRRNKGVVTREKCKLFLKQCVQLSPSGFWVIKEKTASYHNLADMKFADIFPGPPPKFRETRAKKMPLSLNPDRVAERRRERKEAREKSEGGGGGDGKRRGRPPLTDEQKEAKKKM</sequence>
<accession>A0A5B7EV47</accession>
<dbReference type="InterPro" id="IPR047171">
    <property type="entry name" value="BAZ1A"/>
</dbReference>
<evidence type="ECO:0000256" key="1">
    <source>
        <dbReference type="PROSITE-ProRule" id="PRU00475"/>
    </source>
</evidence>
<feature type="compositionally biased region" description="Basic and acidic residues" evidence="2">
    <location>
        <begin position="318"/>
        <end position="334"/>
    </location>
</feature>
<dbReference type="AlphaFoldDB" id="A0A5B7EV47"/>
<protein>
    <submittedName>
        <fullName evidence="4">Bromodomain adjacent to zinc finger domain protein 1A</fullName>
    </submittedName>
</protein>
<dbReference type="GO" id="GO:0008623">
    <property type="term" value="C:CHRAC"/>
    <property type="evidence" value="ECO:0007669"/>
    <property type="project" value="TreeGrafter"/>
</dbReference>
<dbReference type="GO" id="GO:0045740">
    <property type="term" value="P:positive regulation of DNA replication"/>
    <property type="evidence" value="ECO:0007669"/>
    <property type="project" value="TreeGrafter"/>
</dbReference>
<dbReference type="PROSITE" id="PS51136">
    <property type="entry name" value="WAC"/>
    <property type="match status" value="1"/>
</dbReference>
<reference evidence="4 5" key="1">
    <citation type="submission" date="2019-05" db="EMBL/GenBank/DDBJ databases">
        <title>Another draft genome of Portunus trituberculatus and its Hox gene families provides insights of decapod evolution.</title>
        <authorList>
            <person name="Jeong J.-H."/>
            <person name="Song I."/>
            <person name="Kim S."/>
            <person name="Choi T."/>
            <person name="Kim D."/>
            <person name="Ryu S."/>
            <person name="Kim W."/>
        </authorList>
    </citation>
    <scope>NUCLEOTIDE SEQUENCE [LARGE SCALE GENOMIC DNA]</scope>
    <source>
        <tissue evidence="4">Muscle</tissue>
    </source>
</reference>
<dbReference type="GO" id="GO:0006355">
    <property type="term" value="P:regulation of DNA-templated transcription"/>
    <property type="evidence" value="ECO:0007669"/>
    <property type="project" value="TreeGrafter"/>
</dbReference>
<proteinExistence type="predicted"/>
<organism evidence="4 5">
    <name type="scientific">Portunus trituberculatus</name>
    <name type="common">Swimming crab</name>
    <name type="synonym">Neptunus trituberculatus</name>
    <dbReference type="NCBI Taxonomy" id="210409"/>
    <lineage>
        <taxon>Eukaryota</taxon>
        <taxon>Metazoa</taxon>
        <taxon>Ecdysozoa</taxon>
        <taxon>Arthropoda</taxon>
        <taxon>Crustacea</taxon>
        <taxon>Multicrustacea</taxon>
        <taxon>Malacostraca</taxon>
        <taxon>Eumalacostraca</taxon>
        <taxon>Eucarida</taxon>
        <taxon>Decapoda</taxon>
        <taxon>Pleocyemata</taxon>
        <taxon>Brachyura</taxon>
        <taxon>Eubrachyura</taxon>
        <taxon>Portunoidea</taxon>
        <taxon>Portunidae</taxon>
        <taxon>Portuninae</taxon>
        <taxon>Portunus</taxon>
    </lineage>
</organism>
<dbReference type="GO" id="GO:0000228">
    <property type="term" value="C:nuclear chromosome"/>
    <property type="evidence" value="ECO:0007669"/>
    <property type="project" value="TreeGrafter"/>
</dbReference>
<evidence type="ECO:0000256" key="2">
    <source>
        <dbReference type="SAM" id="MobiDB-lite"/>
    </source>
</evidence>